<dbReference type="AlphaFoldDB" id="A0A6C0AIU6"/>
<accession>A0A6C0AIU6</accession>
<proteinExistence type="predicted"/>
<sequence>MTIESLAYVATRGETYFKTAEEFVRLNKIFSYQGLFSYLSLLADMIISPLITIIMAIYYQEPPGIFSVISLQKTVTLWYDWFLYEQIKHEIREWTHIVKSIGGPFISTNNSDYHSYVYADAMQRIHYSFFPKN</sequence>
<reference evidence="2" key="1">
    <citation type="journal article" date="2020" name="Nature">
        <title>Giant virus diversity and host interactions through global metagenomics.</title>
        <authorList>
            <person name="Schulz F."/>
            <person name="Roux S."/>
            <person name="Paez-Espino D."/>
            <person name="Jungbluth S."/>
            <person name="Walsh D.A."/>
            <person name="Denef V.J."/>
            <person name="McMahon K.D."/>
            <person name="Konstantinidis K.T."/>
            <person name="Eloe-Fadrosh E.A."/>
            <person name="Kyrpides N.C."/>
            <person name="Woyke T."/>
        </authorList>
    </citation>
    <scope>NUCLEOTIDE SEQUENCE</scope>
    <source>
        <strain evidence="2">GVMAG-S-1035237-23</strain>
    </source>
</reference>
<organism evidence="2">
    <name type="scientific">viral metagenome</name>
    <dbReference type="NCBI Taxonomy" id="1070528"/>
    <lineage>
        <taxon>unclassified sequences</taxon>
        <taxon>metagenomes</taxon>
        <taxon>organismal metagenomes</taxon>
    </lineage>
</organism>
<evidence type="ECO:0000313" key="2">
    <source>
        <dbReference type="EMBL" id="QHS79576.1"/>
    </source>
</evidence>
<keyword evidence="1" id="KW-0472">Membrane</keyword>
<protein>
    <submittedName>
        <fullName evidence="2">Uncharacterized protein</fullName>
    </submittedName>
</protein>
<dbReference type="EMBL" id="MN740649">
    <property type="protein sequence ID" value="QHS79576.1"/>
    <property type="molecule type" value="Genomic_DNA"/>
</dbReference>
<name>A0A6C0AIU6_9ZZZZ</name>
<keyword evidence="1" id="KW-1133">Transmembrane helix</keyword>
<keyword evidence="1" id="KW-0812">Transmembrane</keyword>
<feature type="transmembrane region" description="Helical" evidence="1">
    <location>
        <begin position="35"/>
        <end position="59"/>
    </location>
</feature>
<evidence type="ECO:0000256" key="1">
    <source>
        <dbReference type="SAM" id="Phobius"/>
    </source>
</evidence>